<proteinExistence type="predicted"/>
<evidence type="ECO:0000256" key="1">
    <source>
        <dbReference type="SAM" id="SignalP"/>
    </source>
</evidence>
<gene>
    <name evidence="2" type="ORF">P154DRAFT_130144</name>
</gene>
<evidence type="ECO:0000313" key="3">
    <source>
        <dbReference type="Proteomes" id="UP000799779"/>
    </source>
</evidence>
<evidence type="ECO:0008006" key="4">
    <source>
        <dbReference type="Google" id="ProtNLM"/>
    </source>
</evidence>
<name>A0A6A5VTP3_9PLEO</name>
<feature type="signal peptide" evidence="1">
    <location>
        <begin position="1"/>
        <end position="27"/>
    </location>
</feature>
<dbReference type="Proteomes" id="UP000799779">
    <property type="component" value="Unassembled WGS sequence"/>
</dbReference>
<feature type="chain" id="PRO_5025483556" description="Secreted protein" evidence="1">
    <location>
        <begin position="28"/>
        <end position="96"/>
    </location>
</feature>
<protein>
    <recommendedName>
        <fullName evidence="4">Secreted protein</fullName>
    </recommendedName>
</protein>
<keyword evidence="1" id="KW-0732">Signal</keyword>
<evidence type="ECO:0000313" key="2">
    <source>
        <dbReference type="EMBL" id="KAF1992873.1"/>
    </source>
</evidence>
<accession>A0A6A5VTP3</accession>
<organism evidence="2 3">
    <name type="scientific">Amniculicola lignicola CBS 123094</name>
    <dbReference type="NCBI Taxonomy" id="1392246"/>
    <lineage>
        <taxon>Eukaryota</taxon>
        <taxon>Fungi</taxon>
        <taxon>Dikarya</taxon>
        <taxon>Ascomycota</taxon>
        <taxon>Pezizomycotina</taxon>
        <taxon>Dothideomycetes</taxon>
        <taxon>Pleosporomycetidae</taxon>
        <taxon>Pleosporales</taxon>
        <taxon>Amniculicolaceae</taxon>
        <taxon>Amniculicola</taxon>
    </lineage>
</organism>
<keyword evidence="3" id="KW-1185">Reference proteome</keyword>
<reference evidence="2" key="1">
    <citation type="journal article" date="2020" name="Stud. Mycol.">
        <title>101 Dothideomycetes genomes: a test case for predicting lifestyles and emergence of pathogens.</title>
        <authorList>
            <person name="Haridas S."/>
            <person name="Albert R."/>
            <person name="Binder M."/>
            <person name="Bloem J."/>
            <person name="Labutti K."/>
            <person name="Salamov A."/>
            <person name="Andreopoulos B."/>
            <person name="Baker S."/>
            <person name="Barry K."/>
            <person name="Bills G."/>
            <person name="Bluhm B."/>
            <person name="Cannon C."/>
            <person name="Castanera R."/>
            <person name="Culley D."/>
            <person name="Daum C."/>
            <person name="Ezra D."/>
            <person name="Gonzalez J."/>
            <person name="Henrissat B."/>
            <person name="Kuo A."/>
            <person name="Liang C."/>
            <person name="Lipzen A."/>
            <person name="Lutzoni F."/>
            <person name="Magnuson J."/>
            <person name="Mondo S."/>
            <person name="Nolan M."/>
            <person name="Ohm R."/>
            <person name="Pangilinan J."/>
            <person name="Park H.-J."/>
            <person name="Ramirez L."/>
            <person name="Alfaro M."/>
            <person name="Sun H."/>
            <person name="Tritt A."/>
            <person name="Yoshinaga Y."/>
            <person name="Zwiers L.-H."/>
            <person name="Turgeon B."/>
            <person name="Goodwin S."/>
            <person name="Spatafora J."/>
            <person name="Crous P."/>
            <person name="Grigoriev I."/>
        </authorList>
    </citation>
    <scope>NUCLEOTIDE SEQUENCE</scope>
    <source>
        <strain evidence="2">CBS 123094</strain>
    </source>
</reference>
<sequence>MHHLSLHPSRWWLRAPSSVATSHFVLSVFLMRLQLHPGSISPYCLVTAQPCVINLSSDYHNLKNNQIMWGIVIGGFKKIVRTSGQRATAGRVVRGS</sequence>
<dbReference type="AlphaFoldDB" id="A0A6A5VTP3"/>
<dbReference type="EMBL" id="ML977761">
    <property type="protein sequence ID" value="KAF1992873.1"/>
    <property type="molecule type" value="Genomic_DNA"/>
</dbReference>